<feature type="chain" id="PRO_5036734076" description="Porin" evidence="1">
    <location>
        <begin position="25"/>
        <end position="230"/>
    </location>
</feature>
<reference evidence="2" key="2">
    <citation type="submission" date="2020-09" db="EMBL/GenBank/DDBJ databases">
        <authorList>
            <person name="Sun Q."/>
            <person name="Kim S."/>
        </authorList>
    </citation>
    <scope>NUCLEOTIDE SEQUENCE</scope>
    <source>
        <strain evidence="2">KCTC 42731</strain>
    </source>
</reference>
<keyword evidence="1" id="KW-0732">Signal</keyword>
<dbReference type="NCBIfam" id="TIGR02001">
    <property type="entry name" value="gcw_chp"/>
    <property type="match status" value="1"/>
</dbReference>
<dbReference type="EMBL" id="BNCK01000004">
    <property type="protein sequence ID" value="GHF92344.1"/>
    <property type="molecule type" value="Genomic_DNA"/>
</dbReference>
<sequence>MKNPSLLRYTAVALCLTASSQAYADVSGTVTLVSDYLFNGVTQTDEKPALQGSLDWSNKYGVYAGVWGSNVDFNDGTDMEVDYYVGYAGNISSATWYDVGFVYYSYLGDDDSSDINYSEIYFQLGYQDTSVKVWYADDYAGTDAKHYVIALMHTLPIRDNLSIDFQIDRSKSLNDDKFTWEGNDDSYFHWKAIGQYSWNDVNFGLGVEGTDLDTYGETRVIATVSYTFNF</sequence>
<evidence type="ECO:0000313" key="2">
    <source>
        <dbReference type="EMBL" id="GHF92344.1"/>
    </source>
</evidence>
<accession>A0A919BIZ7</accession>
<name>A0A919BIZ7_9GAMM</name>
<comment type="caution">
    <text evidence="2">The sequence shown here is derived from an EMBL/GenBank/DDBJ whole genome shotgun (WGS) entry which is preliminary data.</text>
</comment>
<evidence type="ECO:0000313" key="3">
    <source>
        <dbReference type="Proteomes" id="UP000623842"/>
    </source>
</evidence>
<proteinExistence type="predicted"/>
<dbReference type="InterPro" id="IPR010239">
    <property type="entry name" value="CHP02001"/>
</dbReference>
<gene>
    <name evidence="2" type="ORF">GCM10017161_20560</name>
</gene>
<evidence type="ECO:0008006" key="4">
    <source>
        <dbReference type="Google" id="ProtNLM"/>
    </source>
</evidence>
<feature type="signal peptide" evidence="1">
    <location>
        <begin position="1"/>
        <end position="24"/>
    </location>
</feature>
<dbReference type="RefSeq" id="WP_189770029.1">
    <property type="nucleotide sequence ID" value="NZ_BNCK01000004.1"/>
</dbReference>
<organism evidence="2 3">
    <name type="scientific">Thalassotalea marina</name>
    <dbReference type="NCBI Taxonomy" id="1673741"/>
    <lineage>
        <taxon>Bacteria</taxon>
        <taxon>Pseudomonadati</taxon>
        <taxon>Pseudomonadota</taxon>
        <taxon>Gammaproteobacteria</taxon>
        <taxon>Alteromonadales</taxon>
        <taxon>Colwelliaceae</taxon>
        <taxon>Thalassotalea</taxon>
    </lineage>
</organism>
<protein>
    <recommendedName>
        <fullName evidence="4">Porin</fullName>
    </recommendedName>
</protein>
<dbReference type="Proteomes" id="UP000623842">
    <property type="component" value="Unassembled WGS sequence"/>
</dbReference>
<evidence type="ECO:0000256" key="1">
    <source>
        <dbReference type="SAM" id="SignalP"/>
    </source>
</evidence>
<reference evidence="2" key="1">
    <citation type="journal article" date="2014" name="Int. J. Syst. Evol. Microbiol.">
        <title>Complete genome sequence of Corynebacterium casei LMG S-19264T (=DSM 44701T), isolated from a smear-ripened cheese.</title>
        <authorList>
            <consortium name="US DOE Joint Genome Institute (JGI-PGF)"/>
            <person name="Walter F."/>
            <person name="Albersmeier A."/>
            <person name="Kalinowski J."/>
            <person name="Ruckert C."/>
        </authorList>
    </citation>
    <scope>NUCLEOTIDE SEQUENCE</scope>
    <source>
        <strain evidence="2">KCTC 42731</strain>
    </source>
</reference>
<dbReference type="AlphaFoldDB" id="A0A919BIZ7"/>
<dbReference type="Pfam" id="PF09694">
    <property type="entry name" value="Gcw_chp"/>
    <property type="match status" value="1"/>
</dbReference>
<keyword evidence="3" id="KW-1185">Reference proteome</keyword>